<proteinExistence type="predicted"/>
<evidence type="ECO:0000313" key="1">
    <source>
        <dbReference type="EMBL" id="KAF2463989.1"/>
    </source>
</evidence>
<sequence length="821" mass="89485">MAPYPAPTPAPIPAATNVYSAHVTTVAPLTTTFTPPAACATNIPTVIAGSCYGVNSCFSYGTADFSYSAYASQNALWWGSDWTQNGAVSCYPSGYSAFNAFTFSPAIRCPMGYATLSWSSLYGPDYAVICCPSPNRLSSGYLGVIYASSASNYWCTKYMTLGDTGVMVAIGGTSLYDSSSSFIQHVETLSVIKTSTFSRFPGGLSSLLVYADGLQLRVAKSLVSGTPIVSPLAPGPTTTVTSDNTKPIGNWSTYDGKPHIFRLNFPITILIIVCFAFAGCCCMAVCCSFLKGCCKGSARRTRVPPPQQMDPSFPNTPSRPRRTPVPPIPPVPPVQQKQLPPLPAQARLPLRPSVRSTYKPPVWTPLCSHKARASCSAGRAVKCCRCVDTRARVFPDTRAATYCLGCKSFWRLKPPHAGPVSGYQLSCEHKSRTGCISGSSLACCGCQDNRLHAMPRSARVGTYCWACKTYWLEQPKGVVPSNWDSLACPHKKMSACMRDNSIPCCGCKDQRRSRMMRNDGVRSYCVGCGSFWKSKSVNEVPSWWEGKPDLCKHKVETSCTLPQDKACCTCEDEKLRPRPLIKSERIKSYCGECLVYWTMRSGSGLPSWWKCEQAEEDGYSLILHAKFKKPDSIADKPGGYFQWLSQSVLHSAKYSALPRDAFEGMLDRGPTYATPQFCVDIGGRLKPESSSLNPRALTNQTNVESMPEGQPKGKQKVLGMGNWQYSENPRVTVEDGRPSTPPNDAPSNISDLGPTFSAPKFEVPADISTPSPRASGSSVKQGWKGTRKSVLPEVRGRKPWDRGLQRGQPKFHVSENGTLDK</sequence>
<organism evidence="1 2">
    <name type="scientific">Lindgomyces ingoldianus</name>
    <dbReference type="NCBI Taxonomy" id="673940"/>
    <lineage>
        <taxon>Eukaryota</taxon>
        <taxon>Fungi</taxon>
        <taxon>Dikarya</taxon>
        <taxon>Ascomycota</taxon>
        <taxon>Pezizomycotina</taxon>
        <taxon>Dothideomycetes</taxon>
        <taxon>Pleosporomycetidae</taxon>
        <taxon>Pleosporales</taxon>
        <taxon>Lindgomycetaceae</taxon>
        <taxon>Lindgomyces</taxon>
    </lineage>
</organism>
<comment type="caution">
    <text evidence="1">The sequence shown here is derived from an EMBL/GenBank/DDBJ whole genome shotgun (WGS) entry which is preliminary data.</text>
</comment>
<reference evidence="1" key="1">
    <citation type="journal article" date="2020" name="Stud. Mycol.">
        <title>101 Dothideomycetes genomes: a test case for predicting lifestyles and emergence of pathogens.</title>
        <authorList>
            <person name="Haridas S."/>
            <person name="Albert R."/>
            <person name="Binder M."/>
            <person name="Bloem J."/>
            <person name="Labutti K."/>
            <person name="Salamov A."/>
            <person name="Andreopoulos B."/>
            <person name="Baker S."/>
            <person name="Barry K."/>
            <person name="Bills G."/>
            <person name="Bluhm B."/>
            <person name="Cannon C."/>
            <person name="Castanera R."/>
            <person name="Culley D."/>
            <person name="Daum C."/>
            <person name="Ezra D."/>
            <person name="Gonzalez J."/>
            <person name="Henrissat B."/>
            <person name="Kuo A."/>
            <person name="Liang C."/>
            <person name="Lipzen A."/>
            <person name="Lutzoni F."/>
            <person name="Magnuson J."/>
            <person name="Mondo S."/>
            <person name="Nolan M."/>
            <person name="Ohm R."/>
            <person name="Pangilinan J."/>
            <person name="Park H.-J."/>
            <person name="Ramirez L."/>
            <person name="Alfaro M."/>
            <person name="Sun H."/>
            <person name="Tritt A."/>
            <person name="Yoshinaga Y."/>
            <person name="Zwiers L.-H."/>
            <person name="Turgeon B."/>
            <person name="Goodwin S."/>
            <person name="Spatafora J."/>
            <person name="Crous P."/>
            <person name="Grigoriev I."/>
        </authorList>
    </citation>
    <scope>NUCLEOTIDE SEQUENCE</scope>
    <source>
        <strain evidence="1">ATCC 200398</strain>
    </source>
</reference>
<dbReference type="Proteomes" id="UP000799755">
    <property type="component" value="Unassembled WGS sequence"/>
</dbReference>
<evidence type="ECO:0000313" key="2">
    <source>
        <dbReference type="Proteomes" id="UP000799755"/>
    </source>
</evidence>
<accession>A0ACB6QAN4</accession>
<gene>
    <name evidence="1" type="ORF">BDR25DRAFT_382887</name>
</gene>
<protein>
    <submittedName>
        <fullName evidence="1">Uncharacterized protein</fullName>
    </submittedName>
</protein>
<keyword evidence="2" id="KW-1185">Reference proteome</keyword>
<dbReference type="EMBL" id="MU003542">
    <property type="protein sequence ID" value="KAF2463989.1"/>
    <property type="molecule type" value="Genomic_DNA"/>
</dbReference>
<name>A0ACB6QAN4_9PLEO</name>